<gene>
    <name evidence="16" type="ORF">B5807_11787</name>
</gene>
<evidence type="ECO:0000259" key="14">
    <source>
        <dbReference type="Pfam" id="PF01557"/>
    </source>
</evidence>
<feature type="binding site" evidence="11">
    <location>
        <position position="335"/>
    </location>
    <ligand>
        <name>substrate</name>
    </ligand>
</feature>
<feature type="domain" description="Fumarylacetoacetase N-terminal" evidence="15">
    <location>
        <begin position="12"/>
        <end position="104"/>
    </location>
</feature>
<feature type="binding site" evidence="12">
    <location>
        <position position="186"/>
    </location>
    <ligand>
        <name>Ca(2+)</name>
        <dbReference type="ChEBI" id="CHEBI:29108"/>
    </ligand>
</feature>
<comment type="pathway">
    <text evidence="1 13">Amino-acid degradation; L-phenylalanine degradation; acetoacetate and fumarate from L-phenylalanine: step 6/6.</text>
</comment>
<evidence type="ECO:0000256" key="3">
    <source>
        <dbReference type="ARBA" id="ARBA00012094"/>
    </source>
</evidence>
<evidence type="ECO:0000256" key="9">
    <source>
        <dbReference type="ARBA" id="ARBA00023232"/>
    </source>
</evidence>
<evidence type="ECO:0000256" key="7">
    <source>
        <dbReference type="ARBA" id="ARBA00022842"/>
    </source>
</evidence>
<dbReference type="Pfam" id="PF01557">
    <property type="entry name" value="FAA_hydrolase"/>
    <property type="match status" value="1"/>
</dbReference>
<protein>
    <recommendedName>
        <fullName evidence="3 13">Fumarylacetoacetase</fullName>
        <ecNumber evidence="3 13">3.7.1.2</ecNumber>
    </recommendedName>
    <alternativeName>
        <fullName evidence="13">Fumarylacetoacetate hydrolase</fullName>
    </alternativeName>
</protein>
<feature type="binding site" evidence="12">
    <location>
        <position position="244"/>
    </location>
    <ligand>
        <name>Mg(2+)</name>
        <dbReference type="ChEBI" id="CHEBI:18420"/>
    </ligand>
</feature>
<evidence type="ECO:0000256" key="4">
    <source>
        <dbReference type="ARBA" id="ARBA00022723"/>
    </source>
</evidence>
<keyword evidence="17" id="KW-1185">Reference proteome</keyword>
<organism evidence="16 17">
    <name type="scientific">Epicoccum nigrum</name>
    <name type="common">Soil fungus</name>
    <name type="synonym">Epicoccum purpurascens</name>
    <dbReference type="NCBI Taxonomy" id="105696"/>
    <lineage>
        <taxon>Eukaryota</taxon>
        <taxon>Fungi</taxon>
        <taxon>Dikarya</taxon>
        <taxon>Ascomycota</taxon>
        <taxon>Pezizomycotina</taxon>
        <taxon>Dothideomycetes</taxon>
        <taxon>Pleosporomycetidae</taxon>
        <taxon>Pleosporales</taxon>
        <taxon>Pleosporineae</taxon>
        <taxon>Didymellaceae</taxon>
        <taxon>Epicoccum</taxon>
    </lineage>
</organism>
<evidence type="ECO:0000256" key="10">
    <source>
        <dbReference type="PIRSR" id="PIRSR605959-1"/>
    </source>
</evidence>
<keyword evidence="5 13" id="KW-0378">Hydrolase</keyword>
<keyword evidence="8 13" id="KW-0828">Tyrosine catabolism</keyword>
<evidence type="ECO:0000256" key="1">
    <source>
        <dbReference type="ARBA" id="ARBA00004782"/>
    </source>
</evidence>
<evidence type="ECO:0000256" key="2">
    <source>
        <dbReference type="ARBA" id="ARBA00010211"/>
    </source>
</evidence>
<feature type="binding site" evidence="12">
    <location>
        <position position="188"/>
    </location>
    <ligand>
        <name>Ca(2+)</name>
        <dbReference type="ChEBI" id="CHEBI:29108"/>
    </ligand>
</feature>
<feature type="binding site" evidence="12">
    <location>
        <position position="240"/>
    </location>
    <ligand>
        <name>Mg(2+)</name>
        <dbReference type="ChEBI" id="CHEBI:18420"/>
    </ligand>
</feature>
<dbReference type="Pfam" id="PF09298">
    <property type="entry name" value="FAA_hydrolase_N"/>
    <property type="match status" value="1"/>
</dbReference>
<keyword evidence="6 12" id="KW-0106">Calcium</keyword>
<dbReference type="InterPro" id="IPR036663">
    <property type="entry name" value="Fumarylacetoacetase_C_sf"/>
</dbReference>
<dbReference type="Proteomes" id="UP000193240">
    <property type="component" value="Unassembled WGS sequence"/>
</dbReference>
<comment type="cofactor">
    <cofactor evidence="13">
        <name>Mg(2+)</name>
        <dbReference type="ChEBI" id="CHEBI:18420"/>
    </cofactor>
    <cofactor evidence="13">
        <name>Ca(2+)</name>
        <dbReference type="ChEBI" id="CHEBI:29108"/>
    </cofactor>
</comment>
<dbReference type="GO" id="GO:1902000">
    <property type="term" value="P:homogentisate catabolic process"/>
    <property type="evidence" value="ECO:0007669"/>
    <property type="project" value="TreeGrafter"/>
</dbReference>
<comment type="catalytic activity">
    <reaction evidence="13">
        <text>4-fumarylacetoacetate + H2O = acetoacetate + fumarate + H(+)</text>
        <dbReference type="Rhea" id="RHEA:10244"/>
        <dbReference type="ChEBI" id="CHEBI:13705"/>
        <dbReference type="ChEBI" id="CHEBI:15377"/>
        <dbReference type="ChEBI" id="CHEBI:15378"/>
        <dbReference type="ChEBI" id="CHEBI:18034"/>
        <dbReference type="ChEBI" id="CHEBI:29806"/>
        <dbReference type="EC" id="3.7.1.2"/>
    </reaction>
</comment>
<evidence type="ECO:0000313" key="16">
    <source>
        <dbReference type="EMBL" id="OSS43632.1"/>
    </source>
</evidence>
<dbReference type="GO" id="GO:0046872">
    <property type="term" value="F:metal ion binding"/>
    <property type="evidence" value="ECO:0007669"/>
    <property type="project" value="UniProtKB-UniRule"/>
</dbReference>
<evidence type="ECO:0000256" key="12">
    <source>
        <dbReference type="PIRSR" id="PIRSR605959-3"/>
    </source>
</evidence>
<dbReference type="STRING" id="105696.A0A1Y2LJF0"/>
<dbReference type="UniPathway" id="UPA00139">
    <property type="reaction ID" value="UER00341"/>
</dbReference>
<keyword evidence="4 12" id="KW-0479">Metal-binding</keyword>
<feature type="domain" description="Fumarylacetoacetase-like C-terminal" evidence="14">
    <location>
        <begin position="111"/>
        <end position="391"/>
    </location>
</feature>
<keyword evidence="9 13" id="KW-0585">Phenylalanine catabolism</keyword>
<accession>A0A1Y2LJF0</accession>
<dbReference type="OMA" id="QGLEMNP"/>
<dbReference type="SUPFAM" id="SSF56529">
    <property type="entry name" value="FAH"/>
    <property type="match status" value="1"/>
</dbReference>
<sequence>MADTYTSHFGINNIPYGIASSTKRPQPQAVTRIGDDVIFLAELAPSTTGGADLQSLFLQPTLNAFAAQPPELQAEVRAKIQETYNAGKHTSFSEPLSAVTLHLPVSIGDFTDYSASANHVLNAGEAIQGVRNFPPAFHKYPVGYAGRSSSISISGTGITRPLGQFVDYSSPAKDIIFGASRALDYELEVGAIIGQPVEPGTILHASDADKHIFGLVLVNDWSARDIQGLEMNPLGPFNGKNFGTSITPWIITLQALKAYEVPAPERMNPVADFMNDNKPVNYDIRLSGAIARNGTKTTTCTVGFETMYWTFRHMLAHHTIGGCGLRTGDLVASGTVSGEMKHEHGCLLELTKNGKEPSKLSDGAELRYLADGDEVTYEGVVGDGSKGVGFGACVGVVRPAREIVTRGMEGGM</sequence>
<evidence type="ECO:0000256" key="13">
    <source>
        <dbReference type="RuleBase" id="RU366008"/>
    </source>
</evidence>
<name>A0A1Y2LJF0_EPING</name>
<evidence type="ECO:0000313" key="17">
    <source>
        <dbReference type="Proteomes" id="UP000193240"/>
    </source>
</evidence>
<dbReference type="Gene3D" id="2.30.30.230">
    <property type="entry name" value="Fumarylacetoacetase, N-terminal domain"/>
    <property type="match status" value="1"/>
</dbReference>
<dbReference type="InterPro" id="IPR005959">
    <property type="entry name" value="Fumarylacetoacetase"/>
</dbReference>
<dbReference type="AlphaFoldDB" id="A0A1Y2LJF0"/>
<dbReference type="Gene3D" id="3.90.850.10">
    <property type="entry name" value="Fumarylacetoacetase-like, C-terminal domain"/>
    <property type="match status" value="1"/>
</dbReference>
<dbReference type="EC" id="3.7.1.2" evidence="3 13"/>
<dbReference type="InterPro" id="IPR036462">
    <property type="entry name" value="Fumarylacetoacetase_N_sf"/>
</dbReference>
<feature type="binding site" evidence="12">
    <location>
        <position position="220"/>
    </location>
    <ligand>
        <name>Mg(2+)</name>
        <dbReference type="ChEBI" id="CHEBI:18420"/>
    </ligand>
</feature>
<dbReference type="GO" id="GO:0006572">
    <property type="term" value="P:L-tyrosine catabolic process"/>
    <property type="evidence" value="ECO:0007669"/>
    <property type="project" value="UniProtKB-UniRule"/>
</dbReference>
<dbReference type="InterPro" id="IPR015377">
    <property type="entry name" value="Fumarylacetoacetase_N"/>
</dbReference>
<feature type="binding site" evidence="12">
    <location>
        <position position="112"/>
    </location>
    <ligand>
        <name>Ca(2+)</name>
        <dbReference type="ChEBI" id="CHEBI:29108"/>
    </ligand>
</feature>
<evidence type="ECO:0000256" key="11">
    <source>
        <dbReference type="PIRSR" id="PIRSR605959-2"/>
    </source>
</evidence>
<dbReference type="PANTHER" id="PTHR43069">
    <property type="entry name" value="FUMARYLACETOACETASE"/>
    <property type="match status" value="1"/>
</dbReference>
<feature type="active site" description="Proton acceptor" evidence="10">
    <location>
        <position position="119"/>
    </location>
</feature>
<proteinExistence type="inferred from homology"/>
<dbReference type="GO" id="GO:0004334">
    <property type="term" value="F:fumarylacetoacetase activity"/>
    <property type="evidence" value="ECO:0007669"/>
    <property type="project" value="UniProtKB-UniRule"/>
</dbReference>
<reference evidence="16 17" key="1">
    <citation type="journal article" date="2017" name="Genome Announc.">
        <title>Genome sequence of the saprophytic ascomycete Epicoccum nigrum ICMP 19927 strain isolated from New Zealand.</title>
        <authorList>
            <person name="Fokin M."/>
            <person name="Fleetwood D."/>
            <person name="Weir B.S."/>
            <person name="Villas-Boas S.G."/>
        </authorList>
    </citation>
    <scope>NUCLEOTIDE SEQUENCE [LARGE SCALE GENOMIC DNA]</scope>
    <source>
        <strain evidence="16 17">ICMP 19927</strain>
    </source>
</reference>
<dbReference type="SUPFAM" id="SSF63433">
    <property type="entry name" value="Fumarylacetoacetate hydrolase, FAH, N-terminal domain"/>
    <property type="match status" value="1"/>
</dbReference>
<evidence type="ECO:0000256" key="8">
    <source>
        <dbReference type="ARBA" id="ARBA00022878"/>
    </source>
</evidence>
<feature type="binding site" evidence="12">
    <location>
        <position position="220"/>
    </location>
    <ligand>
        <name>Ca(2+)</name>
        <dbReference type="ChEBI" id="CHEBI:29108"/>
    </ligand>
</feature>
<evidence type="ECO:0000256" key="6">
    <source>
        <dbReference type="ARBA" id="ARBA00022837"/>
    </source>
</evidence>
<dbReference type="EMBL" id="KZ107863">
    <property type="protein sequence ID" value="OSS43632.1"/>
    <property type="molecule type" value="Genomic_DNA"/>
</dbReference>
<keyword evidence="7 12" id="KW-0460">Magnesium</keyword>
<dbReference type="GO" id="GO:0006559">
    <property type="term" value="P:L-phenylalanine catabolic process"/>
    <property type="evidence" value="ECO:0007669"/>
    <property type="project" value="UniProtKB-UniRule"/>
</dbReference>
<evidence type="ECO:0000256" key="5">
    <source>
        <dbReference type="ARBA" id="ARBA00022801"/>
    </source>
</evidence>
<dbReference type="InParanoid" id="A0A1Y2LJF0"/>
<dbReference type="InterPro" id="IPR011234">
    <property type="entry name" value="Fumarylacetoacetase-like_C"/>
</dbReference>
<comment type="similarity">
    <text evidence="2 13">Belongs to the FAH family.</text>
</comment>
<dbReference type="PANTHER" id="PTHR43069:SF5">
    <property type="entry name" value="FUMARYLACETOACETASE"/>
    <property type="match status" value="1"/>
</dbReference>
<feature type="binding site" evidence="11">
    <location>
        <position position="227"/>
    </location>
    <ligand>
        <name>substrate</name>
    </ligand>
</feature>
<evidence type="ECO:0000259" key="15">
    <source>
        <dbReference type="Pfam" id="PF09298"/>
    </source>
</evidence>